<keyword evidence="2" id="KW-1185">Reference proteome</keyword>
<name>R3TX70_9ENTE</name>
<evidence type="ECO:0000313" key="2">
    <source>
        <dbReference type="Proteomes" id="UP000013840"/>
    </source>
</evidence>
<dbReference type="Proteomes" id="UP000013840">
    <property type="component" value="Unassembled WGS sequence"/>
</dbReference>
<protein>
    <submittedName>
        <fullName evidence="1">Uncharacterized protein</fullName>
    </submittedName>
</protein>
<dbReference type="eggNOG" id="ENOG5033BE8">
    <property type="taxonomic scope" value="Bacteria"/>
</dbReference>
<dbReference type="PATRIC" id="fig|1158612.3.peg.1512"/>
<proteinExistence type="predicted"/>
<evidence type="ECO:0000313" key="1">
    <source>
        <dbReference type="EMBL" id="EOL45728.1"/>
    </source>
</evidence>
<gene>
    <name evidence="1" type="ORF">UC7_01525</name>
</gene>
<dbReference type="AlphaFoldDB" id="R3TX70"/>
<reference evidence="1 2" key="1">
    <citation type="submission" date="2013-02" db="EMBL/GenBank/DDBJ databases">
        <title>The Genome Sequence of Enterococcus caccae BAA-1240.</title>
        <authorList>
            <consortium name="The Broad Institute Genome Sequencing Platform"/>
            <consortium name="The Broad Institute Genome Sequencing Center for Infectious Disease"/>
            <person name="Earl A.M."/>
            <person name="Gilmore M.S."/>
            <person name="Lebreton F."/>
            <person name="Walker B."/>
            <person name="Young S.K."/>
            <person name="Zeng Q."/>
            <person name="Gargeya S."/>
            <person name="Fitzgerald M."/>
            <person name="Haas B."/>
            <person name="Abouelleil A."/>
            <person name="Alvarado L."/>
            <person name="Arachchi H.M."/>
            <person name="Berlin A.M."/>
            <person name="Chapman S.B."/>
            <person name="Dewar J."/>
            <person name="Goldberg J."/>
            <person name="Griggs A."/>
            <person name="Gujja S."/>
            <person name="Hansen M."/>
            <person name="Howarth C."/>
            <person name="Imamovic A."/>
            <person name="Larimer J."/>
            <person name="McCowan C."/>
            <person name="Murphy C."/>
            <person name="Neiman D."/>
            <person name="Pearson M."/>
            <person name="Priest M."/>
            <person name="Roberts A."/>
            <person name="Saif S."/>
            <person name="Shea T."/>
            <person name="Sisk P."/>
            <person name="Sykes S."/>
            <person name="Wortman J."/>
            <person name="Nusbaum C."/>
            <person name="Birren B."/>
        </authorList>
    </citation>
    <scope>NUCLEOTIDE SEQUENCE [LARGE SCALE GENOMIC DNA]</scope>
    <source>
        <strain evidence="1 2">ATCC BAA-1240</strain>
    </source>
</reference>
<dbReference type="EMBL" id="AJAU01000017">
    <property type="protein sequence ID" value="EOL45728.1"/>
    <property type="molecule type" value="Genomic_DNA"/>
</dbReference>
<organism evidence="1 2">
    <name type="scientific">Enterococcus caccae ATCC BAA-1240</name>
    <dbReference type="NCBI Taxonomy" id="1158612"/>
    <lineage>
        <taxon>Bacteria</taxon>
        <taxon>Bacillati</taxon>
        <taxon>Bacillota</taxon>
        <taxon>Bacilli</taxon>
        <taxon>Lactobacillales</taxon>
        <taxon>Enterococcaceae</taxon>
        <taxon>Enterococcus</taxon>
    </lineage>
</organism>
<sequence>MEEALGKNTKIKEILKKESERELTMKKEINLEIRTEDGIIPKIQPINSNAVNNDSELWELYIQADDYDELLIESEKKYEKVVLDVFNKPMVKEDPRLDLLSNNYFKLSQESKFLYFIKKVFELNRGKCYIDLGTFENNQDVIEFLISQEKYVDQIDKYIILNQIEILKNSKEPIYLIDNLNVLNMFFKCFLRESLWSSLYFNTVPLIIKTNYDISVPLIFQNEEDKKVYEKIANESELFFL</sequence>
<accession>R3TX70</accession>
<comment type="caution">
    <text evidence="1">The sequence shown here is derived from an EMBL/GenBank/DDBJ whole genome shotgun (WGS) entry which is preliminary data.</text>
</comment>